<dbReference type="Gene3D" id="3.10.450.50">
    <property type="match status" value="1"/>
</dbReference>
<feature type="signal peptide" evidence="1">
    <location>
        <begin position="1"/>
        <end position="23"/>
    </location>
</feature>
<reference evidence="4" key="1">
    <citation type="submission" date="2023-07" db="EMBL/GenBank/DDBJ databases">
        <title>Zobellia barbeyronii sp. nov., a new marine flavobacterium, isolated from green and red algae.</title>
        <authorList>
            <person name="Nedashkovskaya O.I."/>
            <person name="Otstavnykh N."/>
            <person name="Zhukova N."/>
            <person name="Guzev K."/>
            <person name="Chausova V."/>
            <person name="Tekutyeva L."/>
            <person name="Mikhailov V."/>
            <person name="Isaeva M."/>
        </authorList>
    </citation>
    <scope>NUCLEOTIDE SEQUENCE [LARGE SCALE GENOMIC DNA]</scope>
    <source>
        <strain evidence="4">KMM 6746</strain>
    </source>
</reference>
<evidence type="ECO:0000313" key="3">
    <source>
        <dbReference type="EMBL" id="MBT2162248.1"/>
    </source>
</evidence>
<gene>
    <name evidence="3" type="ORF">HW347_13330</name>
</gene>
<protein>
    <submittedName>
        <fullName evidence="3">Nuclear transport factor 2 family protein</fullName>
    </submittedName>
</protein>
<feature type="domain" description="SnoaL-like" evidence="2">
    <location>
        <begin position="45"/>
        <end position="161"/>
    </location>
</feature>
<organism evidence="3 4">
    <name type="scientific">Zobellia barbeyronii</name>
    <dbReference type="NCBI Taxonomy" id="2748009"/>
    <lineage>
        <taxon>Bacteria</taxon>
        <taxon>Pseudomonadati</taxon>
        <taxon>Bacteroidota</taxon>
        <taxon>Flavobacteriia</taxon>
        <taxon>Flavobacteriales</taxon>
        <taxon>Flavobacteriaceae</taxon>
        <taxon>Zobellia</taxon>
    </lineage>
</organism>
<evidence type="ECO:0000313" key="4">
    <source>
        <dbReference type="Proteomes" id="UP000740413"/>
    </source>
</evidence>
<evidence type="ECO:0000256" key="1">
    <source>
        <dbReference type="SAM" id="SignalP"/>
    </source>
</evidence>
<proteinExistence type="predicted"/>
<name>A0ABS5WFW1_9FLAO</name>
<dbReference type="RefSeq" id="WP_214612312.1">
    <property type="nucleotide sequence ID" value="NZ_JACATN010000004.1"/>
</dbReference>
<evidence type="ECO:0000259" key="2">
    <source>
        <dbReference type="Pfam" id="PF13474"/>
    </source>
</evidence>
<dbReference type="InterPro" id="IPR037401">
    <property type="entry name" value="SnoaL-like"/>
</dbReference>
<dbReference type="Pfam" id="PF13474">
    <property type="entry name" value="SnoaL_3"/>
    <property type="match status" value="1"/>
</dbReference>
<accession>A0ABS5WFW1</accession>
<feature type="chain" id="PRO_5046739384" evidence="1">
    <location>
        <begin position="24"/>
        <end position="167"/>
    </location>
</feature>
<keyword evidence="1" id="KW-0732">Signal</keyword>
<comment type="caution">
    <text evidence="3">The sequence shown here is derived from an EMBL/GenBank/DDBJ whole genome shotgun (WGS) entry which is preliminary data.</text>
</comment>
<dbReference type="InterPro" id="IPR032710">
    <property type="entry name" value="NTF2-like_dom_sf"/>
</dbReference>
<dbReference type="Proteomes" id="UP000740413">
    <property type="component" value="Unassembled WGS sequence"/>
</dbReference>
<dbReference type="EMBL" id="JACATN010000004">
    <property type="protein sequence ID" value="MBT2162248.1"/>
    <property type="molecule type" value="Genomic_DNA"/>
</dbReference>
<sequence length="167" mass="18898">MKQAIHSKILLLVFFLLTCGSFAQQQKNSQESIVSQNQNEVLFTAVLTKHLNAVTTKNLEALKATLSPNGAMELIQPSSEIVYSVDGFIKFHEDWFKMPNWTVSTKILSTDVGDTIGVATTEFMYKEPERNGKPYFNRLIVSYTLEKTNGNWYVIKDHASSVEKTEN</sequence>
<keyword evidence="4" id="KW-1185">Reference proteome</keyword>
<dbReference type="SUPFAM" id="SSF54427">
    <property type="entry name" value="NTF2-like"/>
    <property type="match status" value="1"/>
</dbReference>